<gene>
    <name evidence="8" type="ORF">AMOL_2266</name>
    <name evidence="9" type="ORF">CPU12_05630</name>
</gene>
<dbReference type="KEGG" id="amol:AMOL_2266"/>
<dbReference type="InterPro" id="IPR004089">
    <property type="entry name" value="MCPsignal_dom"/>
</dbReference>
<keyword evidence="5" id="KW-1133">Transmembrane helix</keyword>
<organism evidence="9 10">
    <name type="scientific">Malaciobacter molluscorum LMG 25693</name>
    <dbReference type="NCBI Taxonomy" id="870501"/>
    <lineage>
        <taxon>Bacteria</taxon>
        <taxon>Pseudomonadati</taxon>
        <taxon>Campylobacterota</taxon>
        <taxon>Epsilonproteobacteria</taxon>
        <taxon>Campylobacterales</taxon>
        <taxon>Arcobacteraceae</taxon>
        <taxon>Malaciobacter</taxon>
    </lineage>
</organism>
<keyword evidence="4" id="KW-0175">Coiled coil</keyword>
<dbReference type="GO" id="GO:0006935">
    <property type="term" value="P:chemotaxis"/>
    <property type="evidence" value="ECO:0007669"/>
    <property type="project" value="UniProtKB-KW"/>
</dbReference>
<evidence type="ECO:0000313" key="10">
    <source>
        <dbReference type="Proteomes" id="UP000221222"/>
    </source>
</evidence>
<dbReference type="PROSITE" id="PS50111">
    <property type="entry name" value="CHEMOTAXIS_TRANSDUC_2"/>
    <property type="match status" value="1"/>
</dbReference>
<feature type="coiled-coil region" evidence="4">
    <location>
        <begin position="71"/>
        <end position="105"/>
    </location>
</feature>
<evidence type="ECO:0000256" key="1">
    <source>
        <dbReference type="ARBA" id="ARBA00022500"/>
    </source>
</evidence>
<feature type="transmembrane region" description="Helical" evidence="5">
    <location>
        <begin position="176"/>
        <end position="198"/>
    </location>
</feature>
<dbReference type="GO" id="GO:0004888">
    <property type="term" value="F:transmembrane signaling receptor activity"/>
    <property type="evidence" value="ECO:0007669"/>
    <property type="project" value="TreeGrafter"/>
</dbReference>
<keyword evidence="3" id="KW-0807">Transducer</keyword>
<dbReference type="Pfam" id="PF00015">
    <property type="entry name" value="MCPsignal"/>
    <property type="match status" value="1"/>
</dbReference>
<name>A0A2G1DIY9_9BACT</name>
<evidence type="ECO:0000313" key="8">
    <source>
        <dbReference type="EMBL" id="AXX93219.1"/>
    </source>
</evidence>
<dbReference type="Gene3D" id="6.10.340.10">
    <property type="match status" value="1"/>
</dbReference>
<proteinExistence type="inferred from homology"/>
<dbReference type="Proteomes" id="UP000221222">
    <property type="component" value="Unassembled WGS sequence"/>
</dbReference>
<feature type="transmembrane region" description="Helical" evidence="5">
    <location>
        <begin position="12"/>
        <end position="31"/>
    </location>
</feature>
<evidence type="ECO:0000256" key="2">
    <source>
        <dbReference type="ARBA" id="ARBA00029447"/>
    </source>
</evidence>
<keyword evidence="5" id="KW-0812">Transmembrane</keyword>
<dbReference type="PANTHER" id="PTHR43531:SF11">
    <property type="entry name" value="METHYL-ACCEPTING CHEMOTAXIS PROTEIN 3"/>
    <property type="match status" value="1"/>
</dbReference>
<reference evidence="9 10" key="1">
    <citation type="submission" date="2017-09" db="EMBL/GenBank/DDBJ databases">
        <title>Arcobacter canalis sp. nov., a new species isolated from a water canal contaminated with urban sewage.</title>
        <authorList>
            <person name="Perez-Cataluna A."/>
            <person name="Salas-Masso N."/>
            <person name="Figueras M.J."/>
        </authorList>
    </citation>
    <scope>NUCLEOTIDE SEQUENCE [LARGE SCALE GENOMIC DNA]</scope>
    <source>
        <strain evidence="9 10">F98-3</strain>
    </source>
</reference>
<accession>A0A2G1DIY9</accession>
<dbReference type="EMBL" id="CP032098">
    <property type="protein sequence ID" value="AXX93219.1"/>
    <property type="molecule type" value="Genomic_DNA"/>
</dbReference>
<dbReference type="AlphaFoldDB" id="A0A2G1DIY9"/>
<keyword evidence="10" id="KW-1185">Reference proteome</keyword>
<dbReference type="Proteomes" id="UP000262712">
    <property type="component" value="Chromosome"/>
</dbReference>
<evidence type="ECO:0000259" key="7">
    <source>
        <dbReference type="PROSITE" id="PS50885"/>
    </source>
</evidence>
<evidence type="ECO:0000313" key="11">
    <source>
        <dbReference type="Proteomes" id="UP000262712"/>
    </source>
</evidence>
<evidence type="ECO:0000259" key="6">
    <source>
        <dbReference type="PROSITE" id="PS50111"/>
    </source>
</evidence>
<feature type="coiled-coil region" evidence="4">
    <location>
        <begin position="144"/>
        <end position="171"/>
    </location>
</feature>
<evidence type="ECO:0000256" key="4">
    <source>
        <dbReference type="SAM" id="Coils"/>
    </source>
</evidence>
<dbReference type="RefSeq" id="WP_099342110.1">
    <property type="nucleotide sequence ID" value="NZ_CP032098.1"/>
</dbReference>
<dbReference type="InterPro" id="IPR003660">
    <property type="entry name" value="HAMP_dom"/>
</dbReference>
<keyword evidence="1" id="KW-0145">Chemotaxis</keyword>
<feature type="domain" description="HAMP" evidence="7">
    <location>
        <begin position="263"/>
        <end position="310"/>
    </location>
</feature>
<comment type="similarity">
    <text evidence="2">Belongs to the methyl-accepting chemotaxis (MCP) protein family.</text>
</comment>
<dbReference type="Gene3D" id="1.10.287.950">
    <property type="entry name" value="Methyl-accepting chemotaxis protein"/>
    <property type="match status" value="1"/>
</dbReference>
<evidence type="ECO:0000256" key="5">
    <source>
        <dbReference type="SAM" id="Phobius"/>
    </source>
</evidence>
<dbReference type="GO" id="GO:0007165">
    <property type="term" value="P:signal transduction"/>
    <property type="evidence" value="ECO:0007669"/>
    <property type="project" value="UniProtKB-KW"/>
</dbReference>
<feature type="domain" description="Methyl-accepting transducer" evidence="6">
    <location>
        <begin position="361"/>
        <end position="590"/>
    </location>
</feature>
<evidence type="ECO:0000256" key="3">
    <source>
        <dbReference type="PROSITE-ProRule" id="PRU00284"/>
    </source>
</evidence>
<dbReference type="InterPro" id="IPR051310">
    <property type="entry name" value="MCP_chemotaxis"/>
</dbReference>
<sequence length="627" mass="70610">MITVSTNKKLLIFPIIFLAIIILSGFTIRYFNIKANIGISAAIKTNGYINNLLHSRLAFKEFLEELDEDYASKVTTDYKNLAKNVKELKNLHEDFVNKNKEAIDKILSDINKYLKIFDQYSIERIDNLNENSNKFETNSTQTKLEQMNNLVQFIENNLKQIINDAKAFKESSTKRLNFALIILAIVSTIIFSVISFIISRIIVKSINSFKTGLLSFFEYLNLEKDEITLLNEKSKDEFGQMAKVVNRNIKKTQNAMNEDRLLIDETIHVLDNFGKGDLTQRLTTKVSNPALTELKDVLNNMANTFEKNINNILDILLEYSKYDYHKRVDEKDLRKHLLKLAKGVNHLAETTTQMLIENKANGLTLDKSSDILLINVDKLNQSSNETATRLEETSATLEEITNNIRNNTSNINKMAVLSNEVTNSAKEGELLAKNTSIAMEDINTQVKAINEAISVIDQIAFQTNILSLNAAVEAATAGEAGKGFAVVAQEVRNLASRSANAAKEIKNIVENATQKANEGKDISSGMINGYTKLNENINFTINLIKDIELASKEQLENIEHINDSITQLDRQTQQYAAVANETHEVSMITDNIAKLIVKNADEKEFEGKDLVEVKNINNINTKNLQEA</sequence>
<keyword evidence="5" id="KW-0472">Membrane</keyword>
<dbReference type="SMART" id="SM00283">
    <property type="entry name" value="MA"/>
    <property type="match status" value="1"/>
</dbReference>
<protein>
    <submittedName>
        <fullName evidence="9">Chemotaxis protein</fullName>
    </submittedName>
    <submittedName>
        <fullName evidence="8">MCP-domain signal transduction protein</fullName>
    </submittedName>
</protein>
<dbReference type="PANTHER" id="PTHR43531">
    <property type="entry name" value="PROTEIN ICFG"/>
    <property type="match status" value="1"/>
</dbReference>
<dbReference type="PROSITE" id="PS50885">
    <property type="entry name" value="HAMP"/>
    <property type="match status" value="1"/>
</dbReference>
<dbReference type="EMBL" id="NXFY01000006">
    <property type="protein sequence ID" value="PHO18473.1"/>
    <property type="molecule type" value="Genomic_DNA"/>
</dbReference>
<dbReference type="SUPFAM" id="SSF58104">
    <property type="entry name" value="Methyl-accepting chemotaxis protein (MCP) signaling domain"/>
    <property type="match status" value="1"/>
</dbReference>
<evidence type="ECO:0000313" key="9">
    <source>
        <dbReference type="EMBL" id="PHO18473.1"/>
    </source>
</evidence>
<dbReference type="GO" id="GO:0005886">
    <property type="term" value="C:plasma membrane"/>
    <property type="evidence" value="ECO:0007669"/>
    <property type="project" value="TreeGrafter"/>
</dbReference>
<reference evidence="8 11" key="2">
    <citation type="submission" date="2018-08" db="EMBL/GenBank/DDBJ databases">
        <title>Complete genome of the Arcobacter molluscorum type strain LMG 25693.</title>
        <authorList>
            <person name="Miller W.G."/>
            <person name="Yee E."/>
            <person name="Bono J.L."/>
        </authorList>
    </citation>
    <scope>NUCLEOTIDE SEQUENCE [LARGE SCALE GENOMIC DNA]</scope>
    <source>
        <strain evidence="8 11">CECT 7696</strain>
    </source>
</reference>